<comment type="subcellular location">
    <subcellularLocation>
        <location evidence="1">Cell membrane</location>
        <topology evidence="1">Multi-pass membrane protein</topology>
    </subcellularLocation>
</comment>
<proteinExistence type="predicted"/>
<feature type="transmembrane region" description="Helical" evidence="6">
    <location>
        <begin position="22"/>
        <end position="55"/>
    </location>
</feature>
<dbReference type="Pfam" id="PF03772">
    <property type="entry name" value="Competence"/>
    <property type="match status" value="1"/>
</dbReference>
<keyword evidence="2" id="KW-1003">Cell membrane</keyword>
<dbReference type="Pfam" id="PF00753">
    <property type="entry name" value="Lactamase_B"/>
    <property type="match status" value="1"/>
</dbReference>
<evidence type="ECO:0000256" key="2">
    <source>
        <dbReference type="ARBA" id="ARBA00022475"/>
    </source>
</evidence>
<dbReference type="PANTHER" id="PTHR30619:SF1">
    <property type="entry name" value="RECOMBINATION PROTEIN 2"/>
    <property type="match status" value="1"/>
</dbReference>
<dbReference type="PANTHER" id="PTHR30619">
    <property type="entry name" value="DNA INTERNALIZATION/COMPETENCE PROTEIN COMEC/REC2"/>
    <property type="match status" value="1"/>
</dbReference>
<dbReference type="InterPro" id="IPR035681">
    <property type="entry name" value="ComA-like_MBL"/>
</dbReference>
<feature type="transmembrane region" description="Helical" evidence="6">
    <location>
        <begin position="67"/>
        <end position="87"/>
    </location>
</feature>
<dbReference type="GO" id="GO:0030420">
    <property type="term" value="P:establishment of competence for transformation"/>
    <property type="evidence" value="ECO:0007669"/>
    <property type="project" value="InterPro"/>
</dbReference>
<dbReference type="InterPro" id="IPR001279">
    <property type="entry name" value="Metallo-B-lactamas"/>
</dbReference>
<feature type="transmembrane region" description="Helical" evidence="6">
    <location>
        <begin position="261"/>
        <end position="281"/>
    </location>
</feature>
<evidence type="ECO:0000256" key="6">
    <source>
        <dbReference type="SAM" id="Phobius"/>
    </source>
</evidence>
<dbReference type="NCBIfam" id="TIGR00361">
    <property type="entry name" value="ComEC_Rec2"/>
    <property type="match status" value="1"/>
</dbReference>
<feature type="transmembrane region" description="Helical" evidence="6">
    <location>
        <begin position="312"/>
        <end position="328"/>
    </location>
</feature>
<dbReference type="EMBL" id="JACGWZ010000003">
    <property type="protein sequence ID" value="MBA8825409.1"/>
    <property type="molecule type" value="Genomic_DNA"/>
</dbReference>
<dbReference type="InterPro" id="IPR004477">
    <property type="entry name" value="ComEC_N"/>
</dbReference>
<dbReference type="InterPro" id="IPR036866">
    <property type="entry name" value="RibonucZ/Hydroxyglut_hydro"/>
</dbReference>
<keyword evidence="3 6" id="KW-0812">Transmembrane</keyword>
<dbReference type="NCBIfam" id="TIGR00360">
    <property type="entry name" value="ComEC_N-term"/>
    <property type="match status" value="1"/>
</dbReference>
<evidence type="ECO:0000313" key="9">
    <source>
        <dbReference type="Proteomes" id="UP000569329"/>
    </source>
</evidence>
<dbReference type="SMART" id="SM00849">
    <property type="entry name" value="Lactamase_B"/>
    <property type="match status" value="1"/>
</dbReference>
<feature type="transmembrane region" description="Helical" evidence="6">
    <location>
        <begin position="460"/>
        <end position="478"/>
    </location>
</feature>
<evidence type="ECO:0000313" key="8">
    <source>
        <dbReference type="EMBL" id="MBA8825409.1"/>
    </source>
</evidence>
<dbReference type="GO" id="GO:0005886">
    <property type="term" value="C:plasma membrane"/>
    <property type="evidence" value="ECO:0007669"/>
    <property type="project" value="UniProtKB-SubCell"/>
</dbReference>
<evidence type="ECO:0000256" key="4">
    <source>
        <dbReference type="ARBA" id="ARBA00022989"/>
    </source>
</evidence>
<keyword evidence="5 6" id="KW-0472">Membrane</keyword>
<dbReference type="InterPro" id="IPR025405">
    <property type="entry name" value="DUF4131"/>
</dbReference>
<evidence type="ECO:0000256" key="3">
    <source>
        <dbReference type="ARBA" id="ARBA00022692"/>
    </source>
</evidence>
<dbReference type="CDD" id="cd07731">
    <property type="entry name" value="ComA-like_MBL-fold"/>
    <property type="match status" value="1"/>
</dbReference>
<feature type="transmembrane region" description="Helical" evidence="6">
    <location>
        <begin position="359"/>
        <end position="379"/>
    </location>
</feature>
<dbReference type="InterPro" id="IPR004797">
    <property type="entry name" value="Competence_ComEC/Rec2"/>
</dbReference>
<protein>
    <submittedName>
        <fullName evidence="8">Competence protein ComEC</fullName>
    </submittedName>
</protein>
<comment type="caution">
    <text evidence="8">The sequence shown here is derived from an EMBL/GenBank/DDBJ whole genome shotgun (WGS) entry which is preliminary data.</text>
</comment>
<reference evidence="8 9" key="1">
    <citation type="submission" date="2020-07" db="EMBL/GenBank/DDBJ databases">
        <title>Sequencing the genomes of 1000 actinobacteria strains.</title>
        <authorList>
            <person name="Klenk H.-P."/>
        </authorList>
    </citation>
    <scope>NUCLEOTIDE SEQUENCE [LARGE SCALE GENOMIC DNA]</scope>
    <source>
        <strain evidence="8 9">DSM 45975</strain>
    </source>
</reference>
<dbReference type="RefSeq" id="WP_182544596.1">
    <property type="nucleotide sequence ID" value="NZ_JACGWZ010000003.1"/>
</dbReference>
<feature type="transmembrane region" description="Helical" evidence="6">
    <location>
        <begin position="427"/>
        <end position="448"/>
    </location>
</feature>
<evidence type="ECO:0000256" key="5">
    <source>
        <dbReference type="ARBA" id="ARBA00023136"/>
    </source>
</evidence>
<dbReference type="Gene3D" id="3.60.15.10">
    <property type="entry name" value="Ribonuclease Z/Hydroxyacylglutathione hydrolase-like"/>
    <property type="match status" value="1"/>
</dbReference>
<dbReference type="InterPro" id="IPR052159">
    <property type="entry name" value="Competence_DNA_uptake"/>
</dbReference>
<feature type="transmembrane region" description="Helical" evidence="6">
    <location>
        <begin position="391"/>
        <end position="415"/>
    </location>
</feature>
<feature type="transmembrane region" description="Helical" evidence="6">
    <location>
        <begin position="484"/>
        <end position="503"/>
    </location>
</feature>
<keyword evidence="4 6" id="KW-1133">Transmembrane helix</keyword>
<dbReference type="Pfam" id="PF13567">
    <property type="entry name" value="DUF4131"/>
    <property type="match status" value="1"/>
</dbReference>
<feature type="domain" description="Metallo-beta-lactamase" evidence="7">
    <location>
        <begin position="545"/>
        <end position="740"/>
    </location>
</feature>
<dbReference type="SUPFAM" id="SSF56281">
    <property type="entry name" value="Metallo-hydrolase/oxidoreductase"/>
    <property type="match status" value="1"/>
</dbReference>
<feature type="transmembrane region" description="Helical" evidence="6">
    <location>
        <begin position="510"/>
        <end position="531"/>
    </location>
</feature>
<feature type="transmembrane region" description="Helical" evidence="6">
    <location>
        <begin position="288"/>
        <end position="306"/>
    </location>
</feature>
<organism evidence="8 9">
    <name type="scientific">Halosaccharopolyspora lacisalsi</name>
    <dbReference type="NCBI Taxonomy" id="1000566"/>
    <lineage>
        <taxon>Bacteria</taxon>
        <taxon>Bacillati</taxon>
        <taxon>Actinomycetota</taxon>
        <taxon>Actinomycetes</taxon>
        <taxon>Pseudonocardiales</taxon>
        <taxon>Pseudonocardiaceae</taxon>
        <taxon>Halosaccharopolyspora</taxon>
    </lineage>
</organism>
<evidence type="ECO:0000259" key="7">
    <source>
        <dbReference type="SMART" id="SM00849"/>
    </source>
</evidence>
<gene>
    <name evidence="8" type="ORF">FHX42_002760</name>
</gene>
<keyword evidence="9" id="KW-1185">Reference proteome</keyword>
<dbReference type="Proteomes" id="UP000569329">
    <property type="component" value="Unassembled WGS sequence"/>
</dbReference>
<evidence type="ECO:0000256" key="1">
    <source>
        <dbReference type="ARBA" id="ARBA00004651"/>
    </source>
</evidence>
<feature type="transmembrane region" description="Helical" evidence="6">
    <location>
        <begin position="335"/>
        <end position="353"/>
    </location>
</feature>
<name>A0A839DXE5_9PSEU</name>
<dbReference type="AlphaFoldDB" id="A0A839DXE5"/>
<sequence>MESSGDPRQESLPRRRVVDFRLAPAAVAVWGSTLLGLFCGWIPALIVALSAAVLVPVTWFLARSRRWVYGGLAVLVLVVVSAGGIALRVHQVERNPLHAMAEHGARATVRVVLDDTPSPLHGPSYGTRNAESRAVVRGDLRGARIGGRWVSIGGEVLLLVPSEQWRELIAGQEVTVEAGLVPPRSAEPLVAVLSVYGPPTDPTTAPPWQRGAAYLRARLRETSTTVLGPAAAGLLPGLVVGDTSMLPSGVVREFRDAGLSHLTAVSGANLAIVCGAVLLLLRLLRIGPVLAASAAGLALLGFVLLAGPEPSVLRAAVMGAITLLALVLGRERSALPALSAGVVGLVLVVPGLATSVGFALSVAATAALVLLAPAWSAALHSRGVPIGVAEALAVPAAAQVATAPLVAALSGRIGLLAVLANVLAGPMVAPATVLGVTATVTASVLPWFARALVWLAAPELEWVLAVAHHAAAVPGAALEWPSGARGGLLLAVFLVIASVALRVRRVRRVLAVTLVLVVAVLVPVRTLRPAWPVPGWSMVVCDVGQGDGLALATGEPNTAVIVDTGPDSAAVDDCLDRLGIRRVPLIVITHLHADHMGGLASVLEGRAVGTVAVGGASEPAWAMEEIRRASAEAGTRLIRIGEGQRLRWSRLALEVLAPTVPPTESEASINDSSLVLMATTTAGRILLTGDIELRAQTRLLSSGRNLRADVLKVPHHGSRTTIPRFLHVVRPRLALISVGHDNDYGHPSRMVVGSLTRAGARVLRTDRRGDIAVLAGRHGPATVSRGDPLQPDS</sequence>
<accession>A0A839DXE5</accession>